<gene>
    <name evidence="1" type="ORF">LCGC14_2629700</name>
</gene>
<feature type="non-terminal residue" evidence="1">
    <location>
        <position position="1"/>
    </location>
</feature>
<accession>A0A0F9A0R8</accession>
<proteinExistence type="predicted"/>
<dbReference type="EMBL" id="LAZR01045073">
    <property type="protein sequence ID" value="KKK99738.1"/>
    <property type="molecule type" value="Genomic_DNA"/>
</dbReference>
<evidence type="ECO:0000313" key="1">
    <source>
        <dbReference type="EMBL" id="KKK99738.1"/>
    </source>
</evidence>
<organism evidence="1">
    <name type="scientific">marine sediment metagenome</name>
    <dbReference type="NCBI Taxonomy" id="412755"/>
    <lineage>
        <taxon>unclassified sequences</taxon>
        <taxon>metagenomes</taxon>
        <taxon>ecological metagenomes</taxon>
    </lineage>
</organism>
<sequence>ESAVKESHAVDALTAIFHEARQRETQQRVDANDSEYIPTVDLARTLAREAIALEAILANPDMYPLNESKHADVETRLREVAPPLARSFLENVDSEKR</sequence>
<reference evidence="1" key="1">
    <citation type="journal article" date="2015" name="Nature">
        <title>Complex archaea that bridge the gap between prokaryotes and eukaryotes.</title>
        <authorList>
            <person name="Spang A."/>
            <person name="Saw J.H."/>
            <person name="Jorgensen S.L."/>
            <person name="Zaremba-Niedzwiedzka K."/>
            <person name="Martijn J."/>
            <person name="Lind A.E."/>
            <person name="van Eijk R."/>
            <person name="Schleper C."/>
            <person name="Guy L."/>
            <person name="Ettema T.J."/>
        </authorList>
    </citation>
    <scope>NUCLEOTIDE SEQUENCE</scope>
</reference>
<comment type="caution">
    <text evidence="1">The sequence shown here is derived from an EMBL/GenBank/DDBJ whole genome shotgun (WGS) entry which is preliminary data.</text>
</comment>
<protein>
    <submittedName>
        <fullName evidence="1">Uncharacterized protein</fullName>
    </submittedName>
</protein>
<dbReference type="AlphaFoldDB" id="A0A0F9A0R8"/>
<name>A0A0F9A0R8_9ZZZZ</name>